<comment type="subcellular location">
    <subcellularLocation>
        <location evidence="1">Cell membrane</location>
        <topology evidence="1">Multi-pass membrane protein</topology>
    </subcellularLocation>
</comment>
<evidence type="ECO:0000259" key="10">
    <source>
        <dbReference type="PROSITE" id="PS50893"/>
    </source>
</evidence>
<dbReference type="InterPro" id="IPR036640">
    <property type="entry name" value="ABC1_TM_sf"/>
</dbReference>
<keyword evidence="7 9" id="KW-1133">Transmembrane helix</keyword>
<comment type="caution">
    <text evidence="12">The sequence shown here is derived from an EMBL/GenBank/DDBJ whole genome shotgun (WGS) entry which is preliminary data.</text>
</comment>
<feature type="transmembrane region" description="Helical" evidence="9">
    <location>
        <begin position="239"/>
        <end position="259"/>
    </location>
</feature>
<name>A0A0F9EVT0_9ZZZZ</name>
<keyword evidence="8 9" id="KW-0472">Membrane</keyword>
<dbReference type="GO" id="GO:0140359">
    <property type="term" value="F:ABC-type transporter activity"/>
    <property type="evidence" value="ECO:0007669"/>
    <property type="project" value="InterPro"/>
</dbReference>
<dbReference type="GO" id="GO:0034040">
    <property type="term" value="F:ATPase-coupled lipid transmembrane transporter activity"/>
    <property type="evidence" value="ECO:0007669"/>
    <property type="project" value="TreeGrafter"/>
</dbReference>
<evidence type="ECO:0008006" key="13">
    <source>
        <dbReference type="Google" id="ProtNLM"/>
    </source>
</evidence>
<feature type="domain" description="ABC transmembrane type-1" evidence="11">
    <location>
        <begin position="1"/>
        <end position="294"/>
    </location>
</feature>
<evidence type="ECO:0000259" key="11">
    <source>
        <dbReference type="PROSITE" id="PS50929"/>
    </source>
</evidence>
<dbReference type="InterPro" id="IPR027417">
    <property type="entry name" value="P-loop_NTPase"/>
</dbReference>
<evidence type="ECO:0000256" key="8">
    <source>
        <dbReference type="ARBA" id="ARBA00023136"/>
    </source>
</evidence>
<dbReference type="PROSITE" id="PS50929">
    <property type="entry name" value="ABC_TM1F"/>
    <property type="match status" value="1"/>
</dbReference>
<keyword evidence="6" id="KW-0067">ATP-binding</keyword>
<dbReference type="FunFam" id="3.40.50.300:FF:000299">
    <property type="entry name" value="ABC transporter ATP-binding protein/permease"/>
    <property type="match status" value="1"/>
</dbReference>
<feature type="domain" description="ABC transporter" evidence="10">
    <location>
        <begin position="333"/>
        <end position="560"/>
    </location>
</feature>
<gene>
    <name evidence="12" type="ORF">LCGC14_2106190</name>
</gene>
<keyword evidence="2" id="KW-0813">Transport</keyword>
<dbReference type="Pfam" id="PF00664">
    <property type="entry name" value="ABC_membrane"/>
    <property type="match status" value="1"/>
</dbReference>
<dbReference type="EMBL" id="LAZR01025936">
    <property type="protein sequence ID" value="KKL70311.1"/>
    <property type="molecule type" value="Genomic_DNA"/>
</dbReference>
<dbReference type="InterPro" id="IPR039421">
    <property type="entry name" value="Type_1_exporter"/>
</dbReference>
<keyword evidence="5" id="KW-0547">Nucleotide-binding</keyword>
<dbReference type="Pfam" id="PF00005">
    <property type="entry name" value="ABC_tran"/>
    <property type="match status" value="1"/>
</dbReference>
<reference evidence="12" key="1">
    <citation type="journal article" date="2015" name="Nature">
        <title>Complex archaea that bridge the gap between prokaryotes and eukaryotes.</title>
        <authorList>
            <person name="Spang A."/>
            <person name="Saw J.H."/>
            <person name="Jorgensen S.L."/>
            <person name="Zaremba-Niedzwiedzka K."/>
            <person name="Martijn J."/>
            <person name="Lind A.E."/>
            <person name="van Eijk R."/>
            <person name="Schleper C."/>
            <person name="Guy L."/>
            <person name="Ettema T.J."/>
        </authorList>
    </citation>
    <scope>NUCLEOTIDE SEQUENCE</scope>
</reference>
<dbReference type="GO" id="GO:0016887">
    <property type="term" value="F:ATP hydrolysis activity"/>
    <property type="evidence" value="ECO:0007669"/>
    <property type="project" value="InterPro"/>
</dbReference>
<dbReference type="InterPro" id="IPR017871">
    <property type="entry name" value="ABC_transporter-like_CS"/>
</dbReference>
<dbReference type="SUPFAM" id="SSF90123">
    <property type="entry name" value="ABC transporter transmembrane region"/>
    <property type="match status" value="1"/>
</dbReference>
<evidence type="ECO:0000256" key="6">
    <source>
        <dbReference type="ARBA" id="ARBA00022840"/>
    </source>
</evidence>
<dbReference type="AlphaFoldDB" id="A0A0F9EVT0"/>
<dbReference type="PROSITE" id="PS00211">
    <property type="entry name" value="ABC_TRANSPORTER_1"/>
    <property type="match status" value="1"/>
</dbReference>
<evidence type="ECO:0000313" key="12">
    <source>
        <dbReference type="EMBL" id="KKL70311.1"/>
    </source>
</evidence>
<evidence type="ECO:0000256" key="4">
    <source>
        <dbReference type="ARBA" id="ARBA00022692"/>
    </source>
</evidence>
<proteinExistence type="predicted"/>
<dbReference type="GO" id="GO:0005524">
    <property type="term" value="F:ATP binding"/>
    <property type="evidence" value="ECO:0007669"/>
    <property type="project" value="UniProtKB-KW"/>
</dbReference>
<feature type="transmembrane region" description="Helical" evidence="9">
    <location>
        <begin position="49"/>
        <end position="71"/>
    </location>
</feature>
<evidence type="ECO:0000256" key="3">
    <source>
        <dbReference type="ARBA" id="ARBA00022475"/>
    </source>
</evidence>
<accession>A0A0F9EVT0</accession>
<dbReference type="PROSITE" id="PS50893">
    <property type="entry name" value="ABC_TRANSPORTER_2"/>
    <property type="match status" value="1"/>
</dbReference>
<feature type="non-terminal residue" evidence="12">
    <location>
        <position position="1"/>
    </location>
</feature>
<dbReference type="SMART" id="SM00382">
    <property type="entry name" value="AAA"/>
    <property type="match status" value="1"/>
</dbReference>
<evidence type="ECO:0000256" key="9">
    <source>
        <dbReference type="SAM" id="Phobius"/>
    </source>
</evidence>
<dbReference type="InterPro" id="IPR003593">
    <property type="entry name" value="AAA+_ATPase"/>
</dbReference>
<evidence type="ECO:0000256" key="2">
    <source>
        <dbReference type="ARBA" id="ARBA00022448"/>
    </source>
</evidence>
<dbReference type="SUPFAM" id="SSF52540">
    <property type="entry name" value="P-loop containing nucleoside triphosphate hydrolases"/>
    <property type="match status" value="1"/>
</dbReference>
<evidence type="ECO:0000256" key="7">
    <source>
        <dbReference type="ARBA" id="ARBA00022989"/>
    </source>
</evidence>
<sequence length="561" mass="61768">FIVSSLLDIAGLGMIGAYVALVVDTNALSGTSLAQLFATIGLSTEPQDLLVILGLGLIAVFVLKAAGAILINRSILLFSFKRGVQIRAFLMSSYQSLPYTEYLRRNSSEYIYAIHGLTGQFQGIMQSVLRLISEGLVGIAILIFLALNSGSVLGLVVILLGGMILVYDRIFRRNIREYGRLTNEHATRMVQGIHEGMEGLKEIRILNKEKYFHRTVTDNAKGYSEVHVKSQVIRTAPRYLLELILVAFVVLLVLGTLSLGQDLKALVPTLGIFGVAALRLMPAANAMNNSLMQLRFGRHATSLLYADLKQLEQRPASTAKQTVSKNPEPFQTLILQNVRFAYPNAKQSALNEVSLTIHAGESIGLVGPSGSGKTTLVDVLLGLLEPQLGKIQYNYQPMQEKIAEWRANVAYLPQQVFLIDNTLRCNVALGVPEEEINEQSLSDALQKARLSELVQELPDGVETILGERGIRLSGGQRQRVALARAFYHGRSVLVMDEATSALDYETEHEIVEEIKQLKGQKTIIVIAHRLTTVQSCDRIYRLDKGKIVEQGSYADVVGNLK</sequence>
<dbReference type="InterPro" id="IPR011527">
    <property type="entry name" value="ABC1_TM_dom"/>
</dbReference>
<evidence type="ECO:0000256" key="5">
    <source>
        <dbReference type="ARBA" id="ARBA00022741"/>
    </source>
</evidence>
<feature type="transmembrane region" description="Helical" evidence="9">
    <location>
        <begin position="128"/>
        <end position="147"/>
    </location>
</feature>
<protein>
    <recommendedName>
        <fullName evidence="13">ABC transporter domain-containing protein</fullName>
    </recommendedName>
</protein>
<dbReference type="PANTHER" id="PTHR24221:SF654">
    <property type="entry name" value="ATP-BINDING CASSETTE SUB-FAMILY B MEMBER 6"/>
    <property type="match status" value="1"/>
</dbReference>
<dbReference type="Gene3D" id="1.20.1560.10">
    <property type="entry name" value="ABC transporter type 1, transmembrane domain"/>
    <property type="match status" value="1"/>
</dbReference>
<dbReference type="Gene3D" id="3.40.50.300">
    <property type="entry name" value="P-loop containing nucleotide triphosphate hydrolases"/>
    <property type="match status" value="1"/>
</dbReference>
<feature type="transmembrane region" description="Helical" evidence="9">
    <location>
        <begin position="7"/>
        <end position="29"/>
    </location>
</feature>
<evidence type="ECO:0000256" key="1">
    <source>
        <dbReference type="ARBA" id="ARBA00004651"/>
    </source>
</evidence>
<dbReference type="PANTHER" id="PTHR24221">
    <property type="entry name" value="ATP-BINDING CASSETTE SUB-FAMILY B"/>
    <property type="match status" value="1"/>
</dbReference>
<dbReference type="GO" id="GO:0005886">
    <property type="term" value="C:plasma membrane"/>
    <property type="evidence" value="ECO:0007669"/>
    <property type="project" value="UniProtKB-SubCell"/>
</dbReference>
<keyword evidence="3" id="KW-1003">Cell membrane</keyword>
<organism evidence="12">
    <name type="scientific">marine sediment metagenome</name>
    <dbReference type="NCBI Taxonomy" id="412755"/>
    <lineage>
        <taxon>unclassified sequences</taxon>
        <taxon>metagenomes</taxon>
        <taxon>ecological metagenomes</taxon>
    </lineage>
</organism>
<keyword evidence="4 9" id="KW-0812">Transmembrane</keyword>
<dbReference type="InterPro" id="IPR003439">
    <property type="entry name" value="ABC_transporter-like_ATP-bd"/>
</dbReference>